<feature type="binding site" evidence="12">
    <location>
        <position position="150"/>
    </location>
    <ligand>
        <name>substrate</name>
    </ligand>
</feature>
<evidence type="ECO:0000256" key="7">
    <source>
        <dbReference type="ARBA" id="ARBA00022777"/>
    </source>
</evidence>
<dbReference type="InterPro" id="IPR011877">
    <property type="entry name" value="Ribokinase"/>
</dbReference>
<keyword evidence="8 12" id="KW-0067">ATP-binding</keyword>
<evidence type="ECO:0000256" key="4">
    <source>
        <dbReference type="ARBA" id="ARBA00022679"/>
    </source>
</evidence>
<comment type="similarity">
    <text evidence="12">Belongs to the carbohydrate kinase PfkB family. Ribokinase subfamily.</text>
</comment>
<feature type="binding site" evidence="12">
    <location>
        <position position="297"/>
    </location>
    <ligand>
        <name>K(+)</name>
        <dbReference type="ChEBI" id="CHEBI:29103"/>
    </ligand>
</feature>
<comment type="catalytic activity">
    <reaction evidence="12">
        <text>D-ribose + ATP = D-ribose 5-phosphate + ADP + H(+)</text>
        <dbReference type="Rhea" id="RHEA:13697"/>
        <dbReference type="ChEBI" id="CHEBI:15378"/>
        <dbReference type="ChEBI" id="CHEBI:30616"/>
        <dbReference type="ChEBI" id="CHEBI:47013"/>
        <dbReference type="ChEBI" id="CHEBI:78346"/>
        <dbReference type="ChEBI" id="CHEBI:456216"/>
        <dbReference type="EC" id="2.7.1.15"/>
    </reaction>
</comment>
<keyword evidence="5 12" id="KW-0479">Metal-binding</keyword>
<dbReference type="PRINTS" id="PR00990">
    <property type="entry name" value="RIBOKINASE"/>
</dbReference>
<keyword evidence="10 12" id="KW-0630">Potassium</keyword>
<dbReference type="PANTHER" id="PTHR10584">
    <property type="entry name" value="SUGAR KINASE"/>
    <property type="match status" value="1"/>
</dbReference>
<evidence type="ECO:0000256" key="6">
    <source>
        <dbReference type="ARBA" id="ARBA00022741"/>
    </source>
</evidence>
<feature type="domain" description="Carbohydrate kinase PfkB" evidence="13">
    <location>
        <begin position="12"/>
        <end position="306"/>
    </location>
</feature>
<evidence type="ECO:0000313" key="15">
    <source>
        <dbReference type="Proteomes" id="UP000051499"/>
    </source>
</evidence>
<dbReference type="InterPro" id="IPR011611">
    <property type="entry name" value="PfkB_dom"/>
</dbReference>
<dbReference type="EC" id="2.7.1.15" evidence="2 12"/>
<name>A0ABR5NSY2_9LACO</name>
<keyword evidence="15" id="KW-1185">Reference proteome</keyword>
<comment type="similarity">
    <text evidence="1">Belongs to the carbohydrate kinase pfkB family.</text>
</comment>
<dbReference type="InterPro" id="IPR029056">
    <property type="entry name" value="Ribokinase-like"/>
</dbReference>
<accession>A0ABR5NSY2</accession>
<evidence type="ECO:0000256" key="5">
    <source>
        <dbReference type="ARBA" id="ARBA00022723"/>
    </source>
</evidence>
<comment type="cofactor">
    <cofactor evidence="12">
        <name>Mg(2+)</name>
        <dbReference type="ChEBI" id="CHEBI:18420"/>
    </cofactor>
    <text evidence="12">Requires a divalent cation, most likely magnesium in vivo, as an electrophilic catalyst to aid phosphoryl group transfer. It is the chelate of the metal and the nucleotide that is the actual substrate.</text>
</comment>
<dbReference type="CDD" id="cd01174">
    <property type="entry name" value="ribokinase"/>
    <property type="match status" value="1"/>
</dbReference>
<comment type="function">
    <text evidence="12">Catalyzes the phosphorylation of ribose at O-5 in a reaction requiring ATP and magnesium. The resulting D-ribose-5-phosphate can then be used either for sythesis of nucleotides, histidine, and tryptophan, or as a component of the pentose phosphate pathway.</text>
</comment>
<dbReference type="InterPro" id="IPR002173">
    <property type="entry name" value="Carboh/pur_kinase_PfkB_CS"/>
</dbReference>
<feature type="binding site" evidence="12">
    <location>
        <position position="195"/>
    </location>
    <ligand>
        <name>ATP</name>
        <dbReference type="ChEBI" id="CHEBI:30616"/>
    </ligand>
</feature>
<feature type="binding site" evidence="12">
    <location>
        <position position="299"/>
    </location>
    <ligand>
        <name>K(+)</name>
        <dbReference type="ChEBI" id="CHEBI:29103"/>
    </ligand>
</feature>
<comment type="subcellular location">
    <subcellularLocation>
        <location evidence="12">Cytoplasm</location>
    </subcellularLocation>
</comment>
<evidence type="ECO:0000256" key="1">
    <source>
        <dbReference type="ARBA" id="ARBA00005380"/>
    </source>
</evidence>
<evidence type="ECO:0000256" key="2">
    <source>
        <dbReference type="ARBA" id="ARBA00012035"/>
    </source>
</evidence>
<dbReference type="Proteomes" id="UP000051499">
    <property type="component" value="Unassembled WGS sequence"/>
</dbReference>
<feature type="binding site" evidence="12">
    <location>
        <position position="263"/>
    </location>
    <ligand>
        <name>substrate</name>
    </ligand>
</feature>
<feature type="binding site" evidence="12">
    <location>
        <position position="294"/>
    </location>
    <ligand>
        <name>K(+)</name>
        <dbReference type="ChEBI" id="CHEBI:29103"/>
    </ligand>
</feature>
<feature type="binding site" evidence="12">
    <location>
        <begin position="21"/>
        <end position="23"/>
    </location>
    <ligand>
        <name>substrate</name>
    </ligand>
</feature>
<comment type="caution">
    <text evidence="12">Lacks conserved residue(s) required for the propagation of feature annotation.</text>
</comment>
<dbReference type="SUPFAM" id="SSF53613">
    <property type="entry name" value="Ribokinase-like"/>
    <property type="match status" value="1"/>
</dbReference>
<comment type="pathway">
    <text evidence="12">Carbohydrate metabolism; D-ribose degradation; D-ribose 5-phosphate from beta-D-ribopyranose: step 2/2.</text>
</comment>
<evidence type="ECO:0000259" key="13">
    <source>
        <dbReference type="Pfam" id="PF00294"/>
    </source>
</evidence>
<dbReference type="InterPro" id="IPR002139">
    <property type="entry name" value="Ribo/fructo_kinase"/>
</dbReference>
<evidence type="ECO:0000256" key="11">
    <source>
        <dbReference type="ARBA" id="ARBA00023277"/>
    </source>
</evidence>
<dbReference type="EMBL" id="AZDH01000017">
    <property type="protein sequence ID" value="KRK51304.1"/>
    <property type="molecule type" value="Genomic_DNA"/>
</dbReference>
<organism evidence="14 15">
    <name type="scientific">Companilactobacillus kimchii DSM 13961 = JCM 10707</name>
    <dbReference type="NCBI Taxonomy" id="1423765"/>
    <lineage>
        <taxon>Bacteria</taxon>
        <taxon>Bacillati</taxon>
        <taxon>Bacillota</taxon>
        <taxon>Bacilli</taxon>
        <taxon>Lactobacillales</taxon>
        <taxon>Lactobacillaceae</taxon>
        <taxon>Companilactobacillus</taxon>
        <taxon>Companilactobacillus kimchii</taxon>
    </lineage>
</organism>
<evidence type="ECO:0000256" key="10">
    <source>
        <dbReference type="ARBA" id="ARBA00022958"/>
    </source>
</evidence>
<reference evidence="14 15" key="1">
    <citation type="journal article" date="2015" name="Genome Announc.">
        <title>Expanding the biotechnology potential of lactobacilli through comparative genomics of 213 strains and associated genera.</title>
        <authorList>
            <person name="Sun Z."/>
            <person name="Harris H.M."/>
            <person name="McCann A."/>
            <person name="Guo C."/>
            <person name="Argimon S."/>
            <person name="Zhang W."/>
            <person name="Yang X."/>
            <person name="Jeffery I.B."/>
            <person name="Cooney J.C."/>
            <person name="Kagawa T.F."/>
            <person name="Liu W."/>
            <person name="Song Y."/>
            <person name="Salvetti E."/>
            <person name="Wrobel A."/>
            <person name="Rasinkangas P."/>
            <person name="Parkhill J."/>
            <person name="Rea M.C."/>
            <person name="O'Sullivan O."/>
            <person name="Ritari J."/>
            <person name="Douillard F.P."/>
            <person name="Paul Ross R."/>
            <person name="Yang R."/>
            <person name="Briner A.E."/>
            <person name="Felis G.E."/>
            <person name="de Vos W.M."/>
            <person name="Barrangou R."/>
            <person name="Klaenhammer T.R."/>
            <person name="Caufield P.W."/>
            <person name="Cui Y."/>
            <person name="Zhang H."/>
            <person name="O'Toole P.W."/>
        </authorList>
    </citation>
    <scope>NUCLEOTIDE SEQUENCE [LARGE SCALE GENOMIC DNA]</scope>
    <source>
        <strain evidence="14 15">DSM 13961</strain>
    </source>
</reference>
<keyword evidence="11 12" id="KW-0119">Carbohydrate metabolism</keyword>
<feature type="active site" description="Proton acceptor" evidence="12">
    <location>
        <position position="263"/>
    </location>
</feature>
<dbReference type="NCBIfam" id="TIGR02152">
    <property type="entry name" value="D_ribokin_bact"/>
    <property type="match status" value="1"/>
</dbReference>
<feature type="binding site" evidence="12">
    <location>
        <begin position="231"/>
        <end position="236"/>
    </location>
    <ligand>
        <name>ATP</name>
        <dbReference type="ChEBI" id="CHEBI:30616"/>
    </ligand>
</feature>
<gene>
    <name evidence="12" type="primary">rbsK</name>
    <name evidence="14" type="ORF">FC97_GL000996</name>
</gene>
<dbReference type="HAMAP" id="MF_01987">
    <property type="entry name" value="Ribokinase"/>
    <property type="match status" value="1"/>
</dbReference>
<keyword evidence="12" id="KW-0963">Cytoplasm</keyword>
<evidence type="ECO:0000313" key="14">
    <source>
        <dbReference type="EMBL" id="KRK51304.1"/>
    </source>
</evidence>
<keyword evidence="7 12" id="KW-0418">Kinase</keyword>
<feature type="binding site" evidence="12">
    <location>
        <position position="259"/>
    </location>
    <ligand>
        <name>K(+)</name>
        <dbReference type="ChEBI" id="CHEBI:29103"/>
    </ligand>
</feature>
<dbReference type="PROSITE" id="PS00584">
    <property type="entry name" value="PFKB_KINASES_2"/>
    <property type="match status" value="1"/>
</dbReference>
<evidence type="ECO:0000256" key="8">
    <source>
        <dbReference type="ARBA" id="ARBA00022840"/>
    </source>
</evidence>
<feature type="binding site" evidence="12">
    <location>
        <begin position="262"/>
        <end position="263"/>
    </location>
    <ligand>
        <name>ATP</name>
        <dbReference type="ChEBI" id="CHEBI:30616"/>
    </ligand>
</feature>
<evidence type="ECO:0000256" key="9">
    <source>
        <dbReference type="ARBA" id="ARBA00022842"/>
    </source>
</evidence>
<feature type="binding site" evidence="12">
    <location>
        <position position="257"/>
    </location>
    <ligand>
        <name>K(+)</name>
        <dbReference type="ChEBI" id="CHEBI:29103"/>
    </ligand>
</feature>
<protein>
    <recommendedName>
        <fullName evidence="3 12">Ribokinase</fullName>
        <shortName evidence="12">RK</shortName>
        <ecNumber evidence="2 12">2.7.1.15</ecNumber>
    </recommendedName>
</protein>
<feature type="binding site" evidence="12">
    <location>
        <begin position="49"/>
        <end position="53"/>
    </location>
    <ligand>
        <name>substrate</name>
    </ligand>
</feature>
<proteinExistence type="inferred from homology"/>
<comment type="subunit">
    <text evidence="12">Homodimer.</text>
</comment>
<keyword evidence="6 12" id="KW-0547">Nucleotide-binding</keyword>
<comment type="activity regulation">
    <text evidence="12">Activated by a monovalent cation that binds near, but not in, the active site. The most likely occupant of the site in vivo is potassium. Ion binding induces a conformational change that may alter substrate affinity.</text>
</comment>
<sequence>MFPFLEESKMTNKVVVIGSINVDSIMHIDNLPKPGETIKMNSFSKAGGGKGANQAVAAARSEAETSFIGRVGDDSNGKLMLKLLKEDHIDTQHITVVPKGDTGQSYILLQKSGQNSIIYQAGANSLVTAEDVDQAQDIIKQNDFIVTEFETPIPAAIAAFRVARTARKVTILNPAPAVKKIPEELLKLTDIITPNETESELISGIKITDEDSLKKSADFYHNLGISGVIITLGSKGSFVSLNGKSEQIPAFKVDAVDTTAAGDTFIGALSSELNPDLSNIHDAIVYASKASSLTVQKLGAFPSIPKRESVLK</sequence>
<keyword evidence="4 12" id="KW-0808">Transferase</keyword>
<feature type="binding site" evidence="12">
    <location>
        <position position="303"/>
    </location>
    <ligand>
        <name>K(+)</name>
        <dbReference type="ChEBI" id="CHEBI:29103"/>
    </ligand>
</feature>
<dbReference type="Gene3D" id="3.40.1190.20">
    <property type="match status" value="1"/>
</dbReference>
<dbReference type="Pfam" id="PF00294">
    <property type="entry name" value="PfkB"/>
    <property type="match status" value="1"/>
</dbReference>
<evidence type="ECO:0000256" key="12">
    <source>
        <dbReference type="HAMAP-Rule" id="MF_01987"/>
    </source>
</evidence>
<comment type="caution">
    <text evidence="14">The sequence shown here is derived from an EMBL/GenBank/DDBJ whole genome shotgun (WGS) entry which is preliminary data.</text>
</comment>
<dbReference type="PANTHER" id="PTHR10584:SF166">
    <property type="entry name" value="RIBOKINASE"/>
    <property type="match status" value="1"/>
</dbReference>
<evidence type="ECO:0000256" key="3">
    <source>
        <dbReference type="ARBA" id="ARBA00016943"/>
    </source>
</evidence>
<keyword evidence="9 12" id="KW-0460">Magnesium</keyword>